<sequence>MLRRSSHFLLFISFIPFISCGGFCPSCALRALGLTDSAFTNNGNNDGNRFYSRNVDPSEMFGGDPQSFGTNLGKQIAMRIMQAYDGTNGQMGGQPIVVNSMSSFPETRQEIMNLGTASTGNTSEPAKQVKIEEEKETKEREIKEEKTPQNTGKSSSSGTFDPNEFAKKFREQFLTVGNNNNQGIYGSFPGNNNGYNANTMPPVFGSFGNTNNGNVQVVQMPAQPNKGKCPYCFGNNGNYKKMKKMKRQA</sequence>
<evidence type="ECO:0000313" key="3">
    <source>
        <dbReference type="Proteomes" id="UP000887575"/>
    </source>
</evidence>
<dbReference type="Proteomes" id="UP000887575">
    <property type="component" value="Unassembled WGS sequence"/>
</dbReference>
<dbReference type="WBParaSite" id="MBELARI_LOCUS21670">
    <property type="protein sequence ID" value="MBELARI_LOCUS21670"/>
    <property type="gene ID" value="MBELARI_LOCUS21670"/>
</dbReference>
<protein>
    <submittedName>
        <fullName evidence="4">Secreted protein</fullName>
    </submittedName>
</protein>
<dbReference type="AlphaFoldDB" id="A0AAF3F4Y3"/>
<feature type="region of interest" description="Disordered" evidence="1">
    <location>
        <begin position="116"/>
        <end position="163"/>
    </location>
</feature>
<keyword evidence="2" id="KW-0732">Signal</keyword>
<evidence type="ECO:0000256" key="1">
    <source>
        <dbReference type="SAM" id="MobiDB-lite"/>
    </source>
</evidence>
<accession>A0AAF3F4Y3</accession>
<feature type="signal peptide" evidence="2">
    <location>
        <begin position="1"/>
        <end position="20"/>
    </location>
</feature>
<reference evidence="4" key="1">
    <citation type="submission" date="2024-02" db="UniProtKB">
        <authorList>
            <consortium name="WormBaseParasite"/>
        </authorList>
    </citation>
    <scope>IDENTIFICATION</scope>
</reference>
<feature type="chain" id="PRO_5042011924" evidence="2">
    <location>
        <begin position="21"/>
        <end position="249"/>
    </location>
</feature>
<keyword evidence="3" id="KW-1185">Reference proteome</keyword>
<feature type="compositionally biased region" description="Polar residues" evidence="1">
    <location>
        <begin position="148"/>
        <end position="160"/>
    </location>
</feature>
<feature type="compositionally biased region" description="Basic and acidic residues" evidence="1">
    <location>
        <begin position="127"/>
        <end position="147"/>
    </location>
</feature>
<name>A0AAF3F4Y3_9BILA</name>
<evidence type="ECO:0000313" key="4">
    <source>
        <dbReference type="WBParaSite" id="MBELARI_LOCUS21670"/>
    </source>
</evidence>
<feature type="compositionally biased region" description="Polar residues" evidence="1">
    <location>
        <begin position="116"/>
        <end position="125"/>
    </location>
</feature>
<evidence type="ECO:0000256" key="2">
    <source>
        <dbReference type="SAM" id="SignalP"/>
    </source>
</evidence>
<organism evidence="3 4">
    <name type="scientific">Mesorhabditis belari</name>
    <dbReference type="NCBI Taxonomy" id="2138241"/>
    <lineage>
        <taxon>Eukaryota</taxon>
        <taxon>Metazoa</taxon>
        <taxon>Ecdysozoa</taxon>
        <taxon>Nematoda</taxon>
        <taxon>Chromadorea</taxon>
        <taxon>Rhabditida</taxon>
        <taxon>Rhabditina</taxon>
        <taxon>Rhabditomorpha</taxon>
        <taxon>Rhabditoidea</taxon>
        <taxon>Rhabditidae</taxon>
        <taxon>Mesorhabditinae</taxon>
        <taxon>Mesorhabditis</taxon>
    </lineage>
</organism>
<proteinExistence type="predicted"/>